<dbReference type="GO" id="GO:0000049">
    <property type="term" value="F:tRNA binding"/>
    <property type="evidence" value="ECO:0007669"/>
    <property type="project" value="InterPro"/>
</dbReference>
<evidence type="ECO:0000313" key="17">
    <source>
        <dbReference type="Proteomes" id="UP000235392"/>
    </source>
</evidence>
<protein>
    <recommendedName>
        <fullName evidence="10">Isoleucine--tRNA ligase, cytoplasmic</fullName>
        <ecNumber evidence="2">6.1.1.5</ecNumber>
    </recommendedName>
    <alternativeName>
        <fullName evidence="8">Isoleucyl-tRNA synthetase</fullName>
    </alternativeName>
</protein>
<dbReference type="EMBL" id="PGCI01000275">
    <property type="protein sequence ID" value="PLW31224.1"/>
    <property type="molecule type" value="Genomic_DNA"/>
</dbReference>
<dbReference type="PANTHER" id="PTHR42780:SF1">
    <property type="entry name" value="ISOLEUCINE--TRNA LIGASE, CYTOPLASMIC"/>
    <property type="match status" value="1"/>
</dbReference>
<dbReference type="OrthoDB" id="1706657at2759"/>
<evidence type="ECO:0000256" key="7">
    <source>
        <dbReference type="ARBA" id="ARBA00023146"/>
    </source>
</evidence>
<dbReference type="EC" id="6.1.1.5" evidence="2"/>
<dbReference type="FunFam" id="1.10.730.10:FF:000004">
    <property type="entry name" value="Isoleucyl-tRNA synthetase, cytoplasmic"/>
    <property type="match status" value="1"/>
</dbReference>
<sequence>MEHFPPHEPNEPFSFPKEEEKVLAYWKAINAFQTSLAQSKTELDAGQRKRWNFYDGPPFATGLPHYGHLLMGTVKDIVTRFAHSDGNYVERRFGWDCHGLPVEHEIDKKLQIQSKQDVLDMGIPKYNAECRAIVMRYSSEWRATIERMGRWIDFDNDYKTLNVSYMESIWWVFKQLWEKDQVYRASRVMPYSTSCTTPLSNFEAGSDYRDVNDPAVTVSFPLIEDPTTCLLAWTTTPWTLPSNLALCVHPELTYIKIFDEQHQKNFIICEKLLGTLYKDPKKAKFKKVATYLGKELEGWKYEPLMHYFYDTYKDTAFRVVTDTYVTSDSGTGIVHQAPAFGAEDHEVCKRHGVVPADVIPPCPIDDGGRFTSEVPDFQGQHVKEADPHITKFLKQKGRVIVQSQIKHSYPFCWRSGTPLIYRAIPAWFVRVQPVIDQLVENNRQTRWVPAAVGENRFQNWLANARDWNISRNRYWGTPLPIWVSDDYEEQVCVGSIEELNALSGCGILTDLHRESVDKILIPSKMGKGMLKRVDEVFDCWFESGSMPYAQVHYPFENKEAFESAFPAQFIAEGMDQTRGWFYTLLVLSTHLFQKAPWQNLIVCGLVLAEDGKKMSKSLKNYPNPNVILDLYGADPLRLFLINSPVVRGENLRFREAGVKEVVSRVMLPWLNSYRFFLGQVSLLKKVSGIDFEYDPKAKLSENVMDRWVLARCQGLIKYVRSEMEAYRLYTVVPQMLDLVDELTNWYIRFNRRRLKGENGPEDAVVALNTLFETLFTLCRTLSSFTPFLTENIYQGLRSFFPKGNQDLGYGDDLRSVHFLRFPEVRAEYFDPVIVRQVKHMQTVINLGRTIRERKTISLKTPLKELVVFHTDPEYHEDVKKLQNYVEDELNVHQITYSSDEAACGVKYKAGADWAVLGRRLKKDLAKVKRGLEGTSSEQLKQYLASSKMTIEGIEIGPGDLTVSRYVDKEAGSSSESASAPAYENNTDEDVVILLDCKLRPELESEGFAREMMNRIQRLRKKAGAVQTDDLDVYYQFSQDSSPEDIAFFENVLRTQAEVLCRVLRKVPDPDSLRDSQKPVLAQELQERWGSHQVTFTLEKWRSYGMMQKLD</sequence>
<dbReference type="InterPro" id="IPR014729">
    <property type="entry name" value="Rossmann-like_a/b/a_fold"/>
</dbReference>
<dbReference type="InterPro" id="IPR002300">
    <property type="entry name" value="aa-tRNA-synth_Ia"/>
</dbReference>
<gene>
    <name evidence="15" type="ORF">PCANC_05888</name>
    <name evidence="14" type="ORF">PCASD_11081</name>
</gene>
<evidence type="ECO:0000259" key="12">
    <source>
        <dbReference type="Pfam" id="PF00133"/>
    </source>
</evidence>
<dbReference type="InterPro" id="IPR033709">
    <property type="entry name" value="Anticodon_Ile_ABEc"/>
</dbReference>
<evidence type="ECO:0000256" key="1">
    <source>
        <dbReference type="ARBA" id="ARBA00005594"/>
    </source>
</evidence>
<dbReference type="InterPro" id="IPR009008">
    <property type="entry name" value="Val/Leu/Ile-tRNA-synth_edit"/>
</dbReference>
<evidence type="ECO:0000256" key="10">
    <source>
        <dbReference type="ARBA" id="ARBA00069879"/>
    </source>
</evidence>
<keyword evidence="4 11" id="KW-0547">Nucleotide-binding</keyword>
<dbReference type="PRINTS" id="PR00984">
    <property type="entry name" value="TRNASYNTHILE"/>
</dbReference>
<name>A0A2N5U0H0_9BASI</name>
<dbReference type="Pfam" id="PF00133">
    <property type="entry name" value="tRNA-synt_1"/>
    <property type="match status" value="1"/>
</dbReference>
<feature type="domain" description="Aminoacyl-tRNA synthetase class Ia" evidence="12">
    <location>
        <begin position="22"/>
        <end position="651"/>
    </location>
</feature>
<keyword evidence="7 11" id="KW-0030">Aminoacyl-tRNA synthetase</keyword>
<dbReference type="AlphaFoldDB" id="A0A2N5U0H0"/>
<dbReference type="FunFam" id="3.90.740.10:FF:000044">
    <property type="entry name" value="Isoleucine--tRNA ligase"/>
    <property type="match status" value="1"/>
</dbReference>
<evidence type="ECO:0000256" key="3">
    <source>
        <dbReference type="ARBA" id="ARBA00022598"/>
    </source>
</evidence>
<dbReference type="EMBL" id="PGCJ01000039">
    <property type="protein sequence ID" value="PLW54890.1"/>
    <property type="molecule type" value="Genomic_DNA"/>
</dbReference>
<evidence type="ECO:0000256" key="8">
    <source>
        <dbReference type="ARBA" id="ARBA00032665"/>
    </source>
</evidence>
<dbReference type="HAMAP" id="MF_02003">
    <property type="entry name" value="Ile_tRNA_synth_type2"/>
    <property type="match status" value="1"/>
</dbReference>
<dbReference type="Pfam" id="PF08264">
    <property type="entry name" value="Anticodon_1"/>
    <property type="match status" value="1"/>
</dbReference>
<dbReference type="InterPro" id="IPR001412">
    <property type="entry name" value="aa-tRNA-synth_I_CS"/>
</dbReference>
<evidence type="ECO:0000256" key="2">
    <source>
        <dbReference type="ARBA" id="ARBA00013165"/>
    </source>
</evidence>
<evidence type="ECO:0000256" key="6">
    <source>
        <dbReference type="ARBA" id="ARBA00022917"/>
    </source>
</evidence>
<evidence type="ECO:0000256" key="4">
    <source>
        <dbReference type="ARBA" id="ARBA00022741"/>
    </source>
</evidence>
<evidence type="ECO:0000259" key="13">
    <source>
        <dbReference type="Pfam" id="PF08264"/>
    </source>
</evidence>
<dbReference type="CDD" id="cd00818">
    <property type="entry name" value="IleRS_core"/>
    <property type="match status" value="1"/>
</dbReference>
<evidence type="ECO:0000256" key="9">
    <source>
        <dbReference type="ARBA" id="ARBA00048359"/>
    </source>
</evidence>
<dbReference type="InterPro" id="IPR009080">
    <property type="entry name" value="tRNAsynth_Ia_anticodon-bd"/>
</dbReference>
<dbReference type="SUPFAM" id="SSF52374">
    <property type="entry name" value="Nucleotidylyl transferase"/>
    <property type="match status" value="1"/>
</dbReference>
<dbReference type="CDD" id="cd07961">
    <property type="entry name" value="Anticodon_Ia_Ile_ABEc"/>
    <property type="match status" value="1"/>
</dbReference>
<dbReference type="SUPFAM" id="SSF50677">
    <property type="entry name" value="ValRS/IleRS/LeuRS editing domain"/>
    <property type="match status" value="1"/>
</dbReference>
<dbReference type="PANTHER" id="PTHR42780">
    <property type="entry name" value="SOLEUCYL-TRNA SYNTHETASE"/>
    <property type="match status" value="1"/>
</dbReference>
<dbReference type="InterPro" id="IPR013155">
    <property type="entry name" value="M/V/L/I-tRNA-synth_anticd-bd"/>
</dbReference>
<accession>A0A2N5U0H0</accession>
<comment type="catalytic activity">
    <reaction evidence="9">
        <text>tRNA(Ile) + L-isoleucine + ATP = L-isoleucyl-tRNA(Ile) + AMP + diphosphate</text>
        <dbReference type="Rhea" id="RHEA:11060"/>
        <dbReference type="Rhea" id="RHEA-COMP:9666"/>
        <dbReference type="Rhea" id="RHEA-COMP:9695"/>
        <dbReference type="ChEBI" id="CHEBI:30616"/>
        <dbReference type="ChEBI" id="CHEBI:33019"/>
        <dbReference type="ChEBI" id="CHEBI:58045"/>
        <dbReference type="ChEBI" id="CHEBI:78442"/>
        <dbReference type="ChEBI" id="CHEBI:78528"/>
        <dbReference type="ChEBI" id="CHEBI:456215"/>
        <dbReference type="EC" id="6.1.1.5"/>
    </reaction>
</comment>
<keyword evidence="6 11" id="KW-0648">Protein biosynthesis</keyword>
<dbReference type="GO" id="GO:0002161">
    <property type="term" value="F:aminoacyl-tRNA deacylase activity"/>
    <property type="evidence" value="ECO:0007669"/>
    <property type="project" value="InterPro"/>
</dbReference>
<dbReference type="FunFam" id="3.40.50.620:FF:000023">
    <property type="entry name" value="Isoleucyl-tRNA synthetase,cytoplasmic"/>
    <property type="match status" value="1"/>
</dbReference>
<dbReference type="InterPro" id="IPR023586">
    <property type="entry name" value="Ile-tRNA-ligase_type2"/>
</dbReference>
<dbReference type="InterPro" id="IPR002301">
    <property type="entry name" value="Ile-tRNA-ligase"/>
</dbReference>
<dbReference type="PROSITE" id="PS00178">
    <property type="entry name" value="AA_TRNA_LIGASE_I"/>
    <property type="match status" value="1"/>
</dbReference>
<evidence type="ECO:0000313" key="14">
    <source>
        <dbReference type="EMBL" id="PLW31224.1"/>
    </source>
</evidence>
<evidence type="ECO:0000256" key="11">
    <source>
        <dbReference type="RuleBase" id="RU363035"/>
    </source>
</evidence>
<evidence type="ECO:0000313" key="16">
    <source>
        <dbReference type="Proteomes" id="UP000235388"/>
    </source>
</evidence>
<feature type="domain" description="Methionyl/Valyl/Leucyl/Isoleucyl-tRNA synthetase anticodon-binding" evidence="13">
    <location>
        <begin position="705"/>
        <end position="864"/>
    </location>
</feature>
<dbReference type="Proteomes" id="UP000235388">
    <property type="component" value="Unassembled WGS sequence"/>
</dbReference>
<comment type="similarity">
    <text evidence="1 11">Belongs to the class-I aminoacyl-tRNA synthetase family.</text>
</comment>
<dbReference type="NCBIfam" id="TIGR00392">
    <property type="entry name" value="ileS"/>
    <property type="match status" value="1"/>
</dbReference>
<dbReference type="STRING" id="200324.A0A2N5U0H0"/>
<keyword evidence="16" id="KW-1185">Reference proteome</keyword>
<dbReference type="GO" id="GO:0006428">
    <property type="term" value="P:isoleucyl-tRNA aminoacylation"/>
    <property type="evidence" value="ECO:0007669"/>
    <property type="project" value="InterPro"/>
</dbReference>
<dbReference type="Gene3D" id="3.40.50.620">
    <property type="entry name" value="HUPs"/>
    <property type="match status" value="2"/>
</dbReference>
<proteinExistence type="inferred from homology"/>
<dbReference type="FunFam" id="3.40.50.620:FF:000176">
    <property type="entry name" value="Isoleucine-tRNA ligase, putative"/>
    <property type="match status" value="1"/>
</dbReference>
<dbReference type="Pfam" id="PF19302">
    <property type="entry name" value="DUF5915"/>
    <property type="match status" value="1"/>
</dbReference>
<dbReference type="Proteomes" id="UP000235392">
    <property type="component" value="Unassembled WGS sequence"/>
</dbReference>
<comment type="caution">
    <text evidence="14">The sequence shown here is derived from an EMBL/GenBank/DDBJ whole genome shotgun (WGS) entry which is preliminary data.</text>
</comment>
<keyword evidence="5 11" id="KW-0067">ATP-binding</keyword>
<dbReference type="SUPFAM" id="SSF47323">
    <property type="entry name" value="Anticodon-binding domain of a subclass of class I aminoacyl-tRNA synthetases"/>
    <property type="match status" value="1"/>
</dbReference>
<dbReference type="GO" id="GO:0005524">
    <property type="term" value="F:ATP binding"/>
    <property type="evidence" value="ECO:0007669"/>
    <property type="project" value="UniProtKB-KW"/>
</dbReference>
<evidence type="ECO:0000313" key="15">
    <source>
        <dbReference type="EMBL" id="PLW54890.1"/>
    </source>
</evidence>
<organism evidence="14 17">
    <name type="scientific">Puccinia coronata f. sp. avenae</name>
    <dbReference type="NCBI Taxonomy" id="200324"/>
    <lineage>
        <taxon>Eukaryota</taxon>
        <taxon>Fungi</taxon>
        <taxon>Dikarya</taxon>
        <taxon>Basidiomycota</taxon>
        <taxon>Pucciniomycotina</taxon>
        <taxon>Pucciniomycetes</taxon>
        <taxon>Pucciniales</taxon>
        <taxon>Pucciniaceae</taxon>
        <taxon>Puccinia</taxon>
    </lineage>
</organism>
<keyword evidence="3 11" id="KW-0436">Ligase</keyword>
<evidence type="ECO:0000256" key="5">
    <source>
        <dbReference type="ARBA" id="ARBA00022840"/>
    </source>
</evidence>
<reference evidence="16 17" key="1">
    <citation type="submission" date="2017-11" db="EMBL/GenBank/DDBJ databases">
        <title>De novo assembly and phasing of dikaryotic genomes from two isolates of Puccinia coronata f. sp. avenae, the causal agent of oat crown rust.</title>
        <authorList>
            <person name="Miller M.E."/>
            <person name="Zhang Y."/>
            <person name="Omidvar V."/>
            <person name="Sperschneider J."/>
            <person name="Schwessinger B."/>
            <person name="Raley C."/>
            <person name="Palmer J.M."/>
            <person name="Garnica D."/>
            <person name="Upadhyaya N."/>
            <person name="Rathjen J."/>
            <person name="Taylor J.M."/>
            <person name="Park R.F."/>
            <person name="Dodds P.N."/>
            <person name="Hirsch C.D."/>
            <person name="Kianian S.F."/>
            <person name="Figueroa M."/>
        </authorList>
    </citation>
    <scope>NUCLEOTIDE SEQUENCE [LARGE SCALE GENOMIC DNA]</scope>
    <source>
        <strain evidence="15">12NC29</strain>
        <strain evidence="14">12SD80</strain>
    </source>
</reference>
<dbReference type="Gene3D" id="1.10.730.10">
    <property type="entry name" value="Isoleucyl-tRNA Synthetase, Domain 1"/>
    <property type="match status" value="1"/>
</dbReference>
<dbReference type="GO" id="GO:0004822">
    <property type="term" value="F:isoleucine-tRNA ligase activity"/>
    <property type="evidence" value="ECO:0007669"/>
    <property type="project" value="UniProtKB-EC"/>
</dbReference>